<feature type="region of interest" description="Disordered" evidence="1">
    <location>
        <begin position="208"/>
        <end position="281"/>
    </location>
</feature>
<keyword evidence="3" id="KW-1185">Reference proteome</keyword>
<dbReference type="RefSeq" id="XP_060327526.1">
    <property type="nucleotide sequence ID" value="XM_060475742.1"/>
</dbReference>
<dbReference type="AlphaFoldDB" id="A0AA39MYW6"/>
<evidence type="ECO:0000256" key="1">
    <source>
        <dbReference type="SAM" id="MobiDB-lite"/>
    </source>
</evidence>
<dbReference type="GeneID" id="85359290"/>
<dbReference type="Pfam" id="PF09729">
    <property type="entry name" value="Gti1_Pac2"/>
    <property type="match status" value="1"/>
</dbReference>
<comment type="caution">
    <text evidence="2">The sequence shown here is derived from an EMBL/GenBank/DDBJ whole genome shotgun (WGS) entry which is preliminary data.</text>
</comment>
<dbReference type="GO" id="GO:0003677">
    <property type="term" value="F:DNA binding"/>
    <property type="evidence" value="ECO:0007669"/>
    <property type="project" value="TreeGrafter"/>
</dbReference>
<evidence type="ECO:0000313" key="3">
    <source>
        <dbReference type="Proteomes" id="UP001175211"/>
    </source>
</evidence>
<dbReference type="PANTHER" id="PTHR28027">
    <property type="entry name" value="TRANSCRIPTIONAL REGULATOR MIT1"/>
    <property type="match status" value="1"/>
</dbReference>
<dbReference type="Proteomes" id="UP001175211">
    <property type="component" value="Unassembled WGS sequence"/>
</dbReference>
<dbReference type="EMBL" id="JAUEPS010000034">
    <property type="protein sequence ID" value="KAK0451189.1"/>
    <property type="molecule type" value="Genomic_DNA"/>
</dbReference>
<feature type="region of interest" description="Disordered" evidence="1">
    <location>
        <begin position="103"/>
        <end position="140"/>
    </location>
</feature>
<protein>
    <submittedName>
        <fullName evidence="2">Gti1/Pac2 family-domain-containing protein</fullName>
    </submittedName>
</protein>
<evidence type="ECO:0000313" key="2">
    <source>
        <dbReference type="EMBL" id="KAK0451189.1"/>
    </source>
</evidence>
<name>A0AA39MYW6_ARMTA</name>
<dbReference type="InterPro" id="IPR018608">
    <property type="entry name" value="Gti1/Pac2"/>
</dbReference>
<sequence>MSFVPHYSNSSANRALTHPSLHLRDAHDAQVILEAVRRNILPLIKRRLVASERDQLTAGNVFVWEEAEDEGGLLRWTDGRRWSQSRMRGDYLFYEEKVETTQEERDAKAARRARRATDPTAVIPPPTRRKDRPSKPNGLTKQTYSALVYLPGAKEGRKWHVVAYFSGNDYSSLPVIENYENLRRIQVPKGVIMTTKTVPLRTDRFSYYSDDTEANDQAGPSRHSDYGTQSPASPSTPSTMSFTFTMGYPSRSHTHERTSSSSSRGAVATVPTSYTPLSSEDRRVLDKFRISL</sequence>
<proteinExistence type="predicted"/>
<organism evidence="2 3">
    <name type="scientific">Armillaria tabescens</name>
    <name type="common">Ringless honey mushroom</name>
    <name type="synonym">Agaricus tabescens</name>
    <dbReference type="NCBI Taxonomy" id="1929756"/>
    <lineage>
        <taxon>Eukaryota</taxon>
        <taxon>Fungi</taxon>
        <taxon>Dikarya</taxon>
        <taxon>Basidiomycota</taxon>
        <taxon>Agaricomycotina</taxon>
        <taxon>Agaricomycetes</taxon>
        <taxon>Agaricomycetidae</taxon>
        <taxon>Agaricales</taxon>
        <taxon>Marasmiineae</taxon>
        <taxon>Physalacriaceae</taxon>
        <taxon>Desarmillaria</taxon>
    </lineage>
</organism>
<dbReference type="PANTHER" id="PTHR28027:SF1">
    <property type="entry name" value="CAMP INDEPENDENT REGULATORY PROTEIN (AFU_ORTHOLOGUE AFUA_3G09640)"/>
    <property type="match status" value="1"/>
</dbReference>
<reference evidence="2" key="1">
    <citation type="submission" date="2023-06" db="EMBL/GenBank/DDBJ databases">
        <authorList>
            <consortium name="Lawrence Berkeley National Laboratory"/>
            <person name="Ahrendt S."/>
            <person name="Sahu N."/>
            <person name="Indic B."/>
            <person name="Wong-Bajracharya J."/>
            <person name="Merenyi Z."/>
            <person name="Ke H.-M."/>
            <person name="Monk M."/>
            <person name="Kocsube S."/>
            <person name="Drula E."/>
            <person name="Lipzen A."/>
            <person name="Balint B."/>
            <person name="Henrissat B."/>
            <person name="Andreopoulos B."/>
            <person name="Martin F.M."/>
            <person name="Harder C.B."/>
            <person name="Rigling D."/>
            <person name="Ford K.L."/>
            <person name="Foster G.D."/>
            <person name="Pangilinan J."/>
            <person name="Papanicolaou A."/>
            <person name="Barry K."/>
            <person name="LaButti K."/>
            <person name="Viragh M."/>
            <person name="Koriabine M."/>
            <person name="Yan M."/>
            <person name="Riley R."/>
            <person name="Champramary S."/>
            <person name="Plett K.L."/>
            <person name="Tsai I.J."/>
            <person name="Slot J."/>
            <person name="Sipos G."/>
            <person name="Plett J."/>
            <person name="Nagy L.G."/>
            <person name="Grigoriev I.V."/>
        </authorList>
    </citation>
    <scope>NUCLEOTIDE SEQUENCE</scope>
    <source>
        <strain evidence="2">CCBAS 213</strain>
    </source>
</reference>
<feature type="compositionally biased region" description="Low complexity" evidence="1">
    <location>
        <begin position="233"/>
        <end position="246"/>
    </location>
</feature>
<gene>
    <name evidence="2" type="ORF">EV420DRAFT_1621855</name>
</gene>
<accession>A0AA39MYW6</accession>